<dbReference type="EMBL" id="KN822028">
    <property type="protein sequence ID" value="KIM64388.1"/>
    <property type="molecule type" value="Genomic_DNA"/>
</dbReference>
<dbReference type="OrthoDB" id="3257613at2759"/>
<feature type="region of interest" description="Disordered" evidence="1">
    <location>
        <begin position="43"/>
        <end position="70"/>
    </location>
</feature>
<gene>
    <name evidence="2" type="ORF">SCLCIDRAFT_1167043</name>
</gene>
<evidence type="ECO:0000313" key="3">
    <source>
        <dbReference type="Proteomes" id="UP000053989"/>
    </source>
</evidence>
<dbReference type="Proteomes" id="UP000053989">
    <property type="component" value="Unassembled WGS sequence"/>
</dbReference>
<organism evidence="2 3">
    <name type="scientific">Scleroderma citrinum Foug A</name>
    <dbReference type="NCBI Taxonomy" id="1036808"/>
    <lineage>
        <taxon>Eukaryota</taxon>
        <taxon>Fungi</taxon>
        <taxon>Dikarya</taxon>
        <taxon>Basidiomycota</taxon>
        <taxon>Agaricomycotina</taxon>
        <taxon>Agaricomycetes</taxon>
        <taxon>Agaricomycetidae</taxon>
        <taxon>Boletales</taxon>
        <taxon>Sclerodermatineae</taxon>
        <taxon>Sclerodermataceae</taxon>
        <taxon>Scleroderma</taxon>
    </lineage>
</organism>
<accession>A0A0C2ZS74</accession>
<reference evidence="3" key="2">
    <citation type="submission" date="2015-01" db="EMBL/GenBank/DDBJ databases">
        <title>Evolutionary Origins and Diversification of the Mycorrhizal Mutualists.</title>
        <authorList>
            <consortium name="DOE Joint Genome Institute"/>
            <consortium name="Mycorrhizal Genomics Consortium"/>
            <person name="Kohler A."/>
            <person name="Kuo A."/>
            <person name="Nagy L.G."/>
            <person name="Floudas D."/>
            <person name="Copeland A."/>
            <person name="Barry K.W."/>
            <person name="Cichocki N."/>
            <person name="Veneault-Fourrey C."/>
            <person name="LaButti K."/>
            <person name="Lindquist E.A."/>
            <person name="Lipzen A."/>
            <person name="Lundell T."/>
            <person name="Morin E."/>
            <person name="Murat C."/>
            <person name="Riley R."/>
            <person name="Ohm R."/>
            <person name="Sun H."/>
            <person name="Tunlid A."/>
            <person name="Henrissat B."/>
            <person name="Grigoriev I.V."/>
            <person name="Hibbett D.S."/>
            <person name="Martin F."/>
        </authorList>
    </citation>
    <scope>NUCLEOTIDE SEQUENCE [LARGE SCALE GENOMIC DNA]</scope>
    <source>
        <strain evidence="3">Foug A</strain>
    </source>
</reference>
<keyword evidence="3" id="KW-1185">Reference proteome</keyword>
<dbReference type="InParanoid" id="A0A0C2ZS74"/>
<dbReference type="AlphaFoldDB" id="A0A0C2ZS74"/>
<feature type="non-terminal residue" evidence="2">
    <location>
        <position position="70"/>
    </location>
</feature>
<proteinExistence type="predicted"/>
<dbReference type="HOGENOM" id="CLU_003703_4_4_1"/>
<protein>
    <submittedName>
        <fullName evidence="2">Uncharacterized protein</fullName>
    </submittedName>
</protein>
<sequence length="70" mass="7814">MDGNFKAEHMQPRNSTDELWLMDGRGFMVASGNYRDYLAGTANRPEHSDCSNHRAVNQANVTRNQLASTG</sequence>
<evidence type="ECO:0000313" key="2">
    <source>
        <dbReference type="EMBL" id="KIM64388.1"/>
    </source>
</evidence>
<feature type="compositionally biased region" description="Polar residues" evidence="1">
    <location>
        <begin position="54"/>
        <end position="70"/>
    </location>
</feature>
<name>A0A0C2ZS74_9AGAM</name>
<evidence type="ECO:0000256" key="1">
    <source>
        <dbReference type="SAM" id="MobiDB-lite"/>
    </source>
</evidence>
<reference evidence="2 3" key="1">
    <citation type="submission" date="2014-04" db="EMBL/GenBank/DDBJ databases">
        <authorList>
            <consortium name="DOE Joint Genome Institute"/>
            <person name="Kuo A."/>
            <person name="Kohler A."/>
            <person name="Nagy L.G."/>
            <person name="Floudas D."/>
            <person name="Copeland A."/>
            <person name="Barry K.W."/>
            <person name="Cichocki N."/>
            <person name="Veneault-Fourrey C."/>
            <person name="LaButti K."/>
            <person name="Lindquist E.A."/>
            <person name="Lipzen A."/>
            <person name="Lundell T."/>
            <person name="Morin E."/>
            <person name="Murat C."/>
            <person name="Sun H."/>
            <person name="Tunlid A."/>
            <person name="Henrissat B."/>
            <person name="Grigoriev I.V."/>
            <person name="Hibbett D.S."/>
            <person name="Martin F."/>
            <person name="Nordberg H.P."/>
            <person name="Cantor M.N."/>
            <person name="Hua S.X."/>
        </authorList>
    </citation>
    <scope>NUCLEOTIDE SEQUENCE [LARGE SCALE GENOMIC DNA]</scope>
    <source>
        <strain evidence="2 3">Foug A</strain>
    </source>
</reference>